<organism evidence="3 4">
    <name type="scientific">marine gamma proteobacterium HTCC2143</name>
    <dbReference type="NCBI Taxonomy" id="247633"/>
    <lineage>
        <taxon>Bacteria</taxon>
        <taxon>Pseudomonadati</taxon>
        <taxon>Pseudomonadota</taxon>
        <taxon>Gammaproteobacteria</taxon>
        <taxon>Cellvibrionales</taxon>
        <taxon>Spongiibacteraceae</taxon>
        <taxon>BD1-7 clade</taxon>
    </lineage>
</organism>
<comment type="caution">
    <text evidence="3">The sequence shown here is derived from an EMBL/GenBank/DDBJ whole genome shotgun (WGS) entry which is preliminary data.</text>
</comment>
<protein>
    <recommendedName>
        <fullName evidence="2">Globin domain-containing protein</fullName>
    </recommendedName>
</protein>
<keyword evidence="1" id="KW-0479">Metal-binding</keyword>
<evidence type="ECO:0000313" key="4">
    <source>
        <dbReference type="Proteomes" id="UP000004931"/>
    </source>
</evidence>
<dbReference type="InterPro" id="IPR009050">
    <property type="entry name" value="Globin-like_sf"/>
</dbReference>
<evidence type="ECO:0000259" key="2">
    <source>
        <dbReference type="PROSITE" id="PS01033"/>
    </source>
</evidence>
<dbReference type="InterPro" id="IPR044399">
    <property type="entry name" value="Mb-like_M"/>
</dbReference>
<feature type="domain" description="Globin" evidence="2">
    <location>
        <begin position="1"/>
        <end position="133"/>
    </location>
</feature>
<comment type="similarity">
    <text evidence="1">Belongs to the globin family.</text>
</comment>
<dbReference type="Proteomes" id="UP000004931">
    <property type="component" value="Unassembled WGS sequence"/>
</dbReference>
<name>A0Y7N2_9GAMM</name>
<keyword evidence="1" id="KW-0408">Iron</keyword>
<reference evidence="3 4" key="1">
    <citation type="journal article" date="2010" name="J. Bacteriol.">
        <title>Genome sequence of the oligotrophic marine Gammaproteobacterium HTCC2143, isolated from the Oregon Coast.</title>
        <authorList>
            <person name="Oh H.M."/>
            <person name="Kang I."/>
            <person name="Ferriera S."/>
            <person name="Giovannoni S.J."/>
            <person name="Cho J.C."/>
        </authorList>
    </citation>
    <scope>NUCLEOTIDE SEQUENCE [LARGE SCALE GENOMIC DNA]</scope>
    <source>
        <strain evidence="3 4">HTCC2143</strain>
    </source>
</reference>
<dbReference type="OrthoDB" id="9796486at2"/>
<keyword evidence="4" id="KW-1185">Reference proteome</keyword>
<dbReference type="CDD" id="cd01040">
    <property type="entry name" value="Mb-like"/>
    <property type="match status" value="1"/>
</dbReference>
<sequence>MIADQIVSCLEQVGDRCKDPTALVYERLFSANPEMKPLFIMDGNDAVKGQMLFQVLDGIIDFVGDRRYAETLFLSELINHDIIGVPPRVFSTFFRTIMETFRDIMGADWTAEFDQAWAQLLSDLDEMIREKAEVA</sequence>
<evidence type="ECO:0000256" key="1">
    <source>
        <dbReference type="RuleBase" id="RU000356"/>
    </source>
</evidence>
<dbReference type="STRING" id="247633.GP2143_12811"/>
<dbReference type="GO" id="GO:0020037">
    <property type="term" value="F:heme binding"/>
    <property type="evidence" value="ECO:0007669"/>
    <property type="project" value="InterPro"/>
</dbReference>
<gene>
    <name evidence="3" type="ORF">GP2143_12811</name>
</gene>
<dbReference type="PROSITE" id="PS01033">
    <property type="entry name" value="GLOBIN"/>
    <property type="match status" value="1"/>
</dbReference>
<dbReference type="GO" id="GO:0005344">
    <property type="term" value="F:oxygen carrier activity"/>
    <property type="evidence" value="ECO:0007669"/>
    <property type="project" value="UniProtKB-KW"/>
</dbReference>
<evidence type="ECO:0000313" key="3">
    <source>
        <dbReference type="EMBL" id="EAW32136.1"/>
    </source>
</evidence>
<dbReference type="SUPFAM" id="SSF46458">
    <property type="entry name" value="Globin-like"/>
    <property type="match status" value="1"/>
</dbReference>
<keyword evidence="1" id="KW-0349">Heme</keyword>
<proteinExistence type="inferred from homology"/>
<dbReference type="EMBL" id="AAVT01000001">
    <property type="protein sequence ID" value="EAW32136.1"/>
    <property type="molecule type" value="Genomic_DNA"/>
</dbReference>
<dbReference type="InterPro" id="IPR000971">
    <property type="entry name" value="Globin"/>
</dbReference>
<dbReference type="Pfam" id="PF00042">
    <property type="entry name" value="Globin"/>
    <property type="match status" value="1"/>
</dbReference>
<dbReference type="InterPro" id="IPR012292">
    <property type="entry name" value="Globin/Proto"/>
</dbReference>
<keyword evidence="1" id="KW-0813">Transport</keyword>
<dbReference type="Gene3D" id="1.10.490.10">
    <property type="entry name" value="Globins"/>
    <property type="match status" value="1"/>
</dbReference>
<dbReference type="AlphaFoldDB" id="A0Y7N2"/>
<keyword evidence="1" id="KW-0561">Oxygen transport</keyword>
<accession>A0Y7N2</accession>
<dbReference type="eggNOG" id="COG1017">
    <property type="taxonomic scope" value="Bacteria"/>
</dbReference>
<dbReference type="GO" id="GO:0019825">
    <property type="term" value="F:oxygen binding"/>
    <property type="evidence" value="ECO:0007669"/>
    <property type="project" value="InterPro"/>
</dbReference>